<evidence type="ECO:0000256" key="2">
    <source>
        <dbReference type="SAM" id="MobiDB-lite"/>
    </source>
</evidence>
<dbReference type="GO" id="GO:0043488">
    <property type="term" value="P:regulation of mRNA stability"/>
    <property type="evidence" value="ECO:0007669"/>
    <property type="project" value="TreeGrafter"/>
</dbReference>
<dbReference type="InterPro" id="IPR002059">
    <property type="entry name" value="CSP_DNA-bd"/>
</dbReference>
<dbReference type="InterPro" id="IPR012340">
    <property type="entry name" value="NA-bd_OB-fold"/>
</dbReference>
<organism evidence="4">
    <name type="scientific">Arion vulgaris</name>
    <dbReference type="NCBI Taxonomy" id="1028688"/>
    <lineage>
        <taxon>Eukaryota</taxon>
        <taxon>Metazoa</taxon>
        <taxon>Spiralia</taxon>
        <taxon>Lophotrochozoa</taxon>
        <taxon>Mollusca</taxon>
        <taxon>Gastropoda</taxon>
        <taxon>Heterobranchia</taxon>
        <taxon>Euthyneura</taxon>
        <taxon>Panpulmonata</taxon>
        <taxon>Eupulmonata</taxon>
        <taxon>Stylommatophora</taxon>
        <taxon>Helicina</taxon>
        <taxon>Arionoidea</taxon>
        <taxon>Arionidae</taxon>
        <taxon>Arion</taxon>
    </lineage>
</organism>
<dbReference type="EMBL" id="HACG01024103">
    <property type="protein sequence ID" value="CEK70968.1"/>
    <property type="molecule type" value="Transcribed_RNA"/>
</dbReference>
<feature type="compositionally biased region" description="Polar residues" evidence="2">
    <location>
        <begin position="1"/>
        <end position="22"/>
    </location>
</feature>
<proteinExistence type="predicted"/>
<dbReference type="PROSITE" id="PS51857">
    <property type="entry name" value="CSD_2"/>
    <property type="match status" value="1"/>
</dbReference>
<evidence type="ECO:0000256" key="1">
    <source>
        <dbReference type="ARBA" id="ARBA00022553"/>
    </source>
</evidence>
<protein>
    <recommendedName>
        <fullName evidence="3">CSD domain-containing protein</fullName>
    </recommendedName>
</protein>
<dbReference type="FunFam" id="2.40.50.140:FF:000086">
    <property type="entry name" value="Cold shock domain-containing protein C2"/>
    <property type="match status" value="1"/>
</dbReference>
<dbReference type="Pfam" id="PF00313">
    <property type="entry name" value="CSD"/>
    <property type="match status" value="1"/>
</dbReference>
<dbReference type="InterPro" id="IPR011129">
    <property type="entry name" value="CSD"/>
</dbReference>
<dbReference type="GO" id="GO:0003730">
    <property type="term" value="F:mRNA 3'-UTR binding"/>
    <property type="evidence" value="ECO:0007669"/>
    <property type="project" value="TreeGrafter"/>
</dbReference>
<evidence type="ECO:0000313" key="4">
    <source>
        <dbReference type="EMBL" id="CEK70968.1"/>
    </source>
</evidence>
<dbReference type="AlphaFoldDB" id="A0A0B6ZR06"/>
<gene>
    <name evidence="4" type="primary">ORF76389</name>
</gene>
<dbReference type="InterPro" id="IPR052069">
    <property type="entry name" value="Ca-reg_mRNA-binding_domain"/>
</dbReference>
<name>A0A0B6ZR06_9EUPU</name>
<feature type="compositionally biased region" description="Basic and acidic residues" evidence="2">
    <location>
        <begin position="41"/>
        <end position="51"/>
    </location>
</feature>
<reference evidence="4" key="1">
    <citation type="submission" date="2014-12" db="EMBL/GenBank/DDBJ databases">
        <title>Insight into the proteome of Arion vulgaris.</title>
        <authorList>
            <person name="Aradska J."/>
            <person name="Bulat T."/>
            <person name="Smidak R."/>
            <person name="Sarate P."/>
            <person name="Gangsoo J."/>
            <person name="Sialana F."/>
            <person name="Bilban M."/>
            <person name="Lubec G."/>
        </authorList>
    </citation>
    <scope>NUCLEOTIDE SEQUENCE</scope>
    <source>
        <tissue evidence="4">Skin</tissue>
    </source>
</reference>
<feature type="region of interest" description="Disordered" evidence="2">
    <location>
        <begin position="1"/>
        <end position="55"/>
    </location>
</feature>
<dbReference type="SMART" id="SM00357">
    <property type="entry name" value="CSP"/>
    <property type="match status" value="1"/>
</dbReference>
<evidence type="ECO:0000259" key="3">
    <source>
        <dbReference type="PROSITE" id="PS51857"/>
    </source>
</evidence>
<dbReference type="Gene3D" id="2.40.50.140">
    <property type="entry name" value="Nucleic acid-binding proteins"/>
    <property type="match status" value="1"/>
</dbReference>
<dbReference type="SUPFAM" id="SSF50249">
    <property type="entry name" value="Nucleic acid-binding proteins"/>
    <property type="match status" value="1"/>
</dbReference>
<dbReference type="PANTHER" id="PTHR12962:SF1">
    <property type="entry name" value="COLD SHOCK DOMAIN-CONTAINING PROTEIN CG9705"/>
    <property type="match status" value="1"/>
</dbReference>
<feature type="domain" description="CSD" evidence="3">
    <location>
        <begin position="51"/>
        <end position="118"/>
    </location>
</feature>
<dbReference type="PANTHER" id="PTHR12962">
    <property type="entry name" value="CALCIUM-REGULATED HEAT STABLE PROTEIN CRHSP-24-RELATED"/>
    <property type="match status" value="1"/>
</dbReference>
<dbReference type="GO" id="GO:0005737">
    <property type="term" value="C:cytoplasm"/>
    <property type="evidence" value="ECO:0007669"/>
    <property type="project" value="TreeGrafter"/>
</dbReference>
<accession>A0A0B6ZR06</accession>
<keyword evidence="1" id="KW-0597">Phosphoprotein</keyword>
<sequence length="144" mass="16075">MSHSYDVPQSQAINSAQISGSPGKTFLIPSPIPTRRTRTKSMSERAAEGPTHRGTVKTFCRQKGHGFIHPDDGHKEDIFVHISDIEGEWVPKEGDLVTYKTVYLPPKNEKLQAVHVVIVHLMPGVLHERWDSPVPASPEKFCSQ</sequence>